<dbReference type="AlphaFoldDB" id="A0A371F180"/>
<feature type="non-terminal residue" evidence="1">
    <location>
        <position position="1"/>
    </location>
</feature>
<evidence type="ECO:0000313" key="2">
    <source>
        <dbReference type="Proteomes" id="UP000257109"/>
    </source>
</evidence>
<reference evidence="1" key="1">
    <citation type="submission" date="2018-05" db="EMBL/GenBank/DDBJ databases">
        <title>Draft genome of Mucuna pruriens seed.</title>
        <authorList>
            <person name="Nnadi N.E."/>
            <person name="Vos R."/>
            <person name="Hasami M.H."/>
            <person name="Devisetty U.K."/>
            <person name="Aguiy J.C."/>
        </authorList>
    </citation>
    <scope>NUCLEOTIDE SEQUENCE [LARGE SCALE GENOMIC DNA]</scope>
    <source>
        <strain evidence="1">JCA_2017</strain>
    </source>
</reference>
<comment type="caution">
    <text evidence="1">The sequence shown here is derived from an EMBL/GenBank/DDBJ whole genome shotgun (WGS) entry which is preliminary data.</text>
</comment>
<organism evidence="1 2">
    <name type="scientific">Mucuna pruriens</name>
    <name type="common">Velvet bean</name>
    <name type="synonym">Dolichos pruriens</name>
    <dbReference type="NCBI Taxonomy" id="157652"/>
    <lineage>
        <taxon>Eukaryota</taxon>
        <taxon>Viridiplantae</taxon>
        <taxon>Streptophyta</taxon>
        <taxon>Embryophyta</taxon>
        <taxon>Tracheophyta</taxon>
        <taxon>Spermatophyta</taxon>
        <taxon>Magnoliopsida</taxon>
        <taxon>eudicotyledons</taxon>
        <taxon>Gunneridae</taxon>
        <taxon>Pentapetalae</taxon>
        <taxon>rosids</taxon>
        <taxon>fabids</taxon>
        <taxon>Fabales</taxon>
        <taxon>Fabaceae</taxon>
        <taxon>Papilionoideae</taxon>
        <taxon>50 kb inversion clade</taxon>
        <taxon>NPAAA clade</taxon>
        <taxon>indigoferoid/millettioid clade</taxon>
        <taxon>Phaseoleae</taxon>
        <taxon>Mucuna</taxon>
    </lineage>
</organism>
<gene>
    <name evidence="1" type="ORF">CR513_48534</name>
</gene>
<keyword evidence="2" id="KW-1185">Reference proteome</keyword>
<dbReference type="Proteomes" id="UP000257109">
    <property type="component" value="Unassembled WGS sequence"/>
</dbReference>
<proteinExistence type="predicted"/>
<sequence length="68" mass="8110">MACIDTQKVTLVAFMILHKDNKARVMHYKGVDPMKDRKFSDQIARRHINKFIILFRCLPMNESRFIID</sequence>
<accession>A0A371F180</accession>
<evidence type="ECO:0000313" key="1">
    <source>
        <dbReference type="EMBL" id="RDX72037.1"/>
    </source>
</evidence>
<dbReference type="EMBL" id="QJKJ01011087">
    <property type="protein sequence ID" value="RDX72037.1"/>
    <property type="molecule type" value="Genomic_DNA"/>
</dbReference>
<name>A0A371F180_MUCPR</name>
<protein>
    <submittedName>
        <fullName evidence="1">Uncharacterized protein</fullName>
    </submittedName>
</protein>